<dbReference type="InterPro" id="IPR020481">
    <property type="entry name" value="Intracell_prot_inh_BsuPI"/>
</dbReference>
<dbReference type="RefSeq" id="WP_212694813.1">
    <property type="nucleotide sequence ID" value="NZ_CP058649.1"/>
</dbReference>
<evidence type="ECO:0000313" key="3">
    <source>
        <dbReference type="EMBL" id="QUI24121.1"/>
    </source>
</evidence>
<dbReference type="Pfam" id="PF12690">
    <property type="entry name" value="BsuPI"/>
    <property type="match status" value="1"/>
</dbReference>
<dbReference type="EMBL" id="CP058649">
    <property type="protein sequence ID" value="QUI24121.1"/>
    <property type="molecule type" value="Genomic_DNA"/>
</dbReference>
<accession>A0A8J8MM88</accession>
<protein>
    <recommendedName>
        <fullName evidence="2">Intracellular proteinase inhibitor BsuPI domain-containing protein</fullName>
    </recommendedName>
</protein>
<sequence>MMKKLYTVIVLIAVLTIGGIGYNMLQAKDEQKPEQKGDTNEVVQALLDGILEYRLTKNDDGEITIALKNVSEQPFTLNYTSSQMYDFQLLQDGKVTYLWSALVSFAAVISDKTLEPGEQEVYEIDTKILPVPVGEYEFQFYSVAQELQHEPKVTTKIDIKVSNQSPLDHSTE</sequence>
<keyword evidence="1" id="KW-0812">Transmembrane</keyword>
<dbReference type="KEGG" id="vpy:HZI73_18290"/>
<keyword evidence="1" id="KW-0472">Membrane</keyword>
<dbReference type="AlphaFoldDB" id="A0A8J8MM88"/>
<feature type="domain" description="Intracellular proteinase inhibitor BsuPI" evidence="2">
    <location>
        <begin position="57"/>
        <end position="146"/>
    </location>
</feature>
<proteinExistence type="predicted"/>
<keyword evidence="1" id="KW-1133">Transmembrane helix</keyword>
<gene>
    <name evidence="3" type="ORF">HZI73_18290</name>
</gene>
<keyword evidence="4" id="KW-1185">Reference proteome</keyword>
<evidence type="ECO:0000256" key="1">
    <source>
        <dbReference type="SAM" id="Phobius"/>
    </source>
</evidence>
<evidence type="ECO:0000259" key="2">
    <source>
        <dbReference type="Pfam" id="PF12690"/>
    </source>
</evidence>
<organism evidence="3 4">
    <name type="scientific">Vallitalea pronyensis</name>
    <dbReference type="NCBI Taxonomy" id="1348613"/>
    <lineage>
        <taxon>Bacteria</taxon>
        <taxon>Bacillati</taxon>
        <taxon>Bacillota</taxon>
        <taxon>Clostridia</taxon>
        <taxon>Lachnospirales</taxon>
        <taxon>Vallitaleaceae</taxon>
        <taxon>Vallitalea</taxon>
    </lineage>
</organism>
<name>A0A8J8MM88_9FIRM</name>
<reference evidence="3" key="1">
    <citation type="submission" date="2020-07" db="EMBL/GenBank/DDBJ databases">
        <title>Vallitalea pronyensis genome.</title>
        <authorList>
            <person name="Postec A."/>
        </authorList>
    </citation>
    <scope>NUCLEOTIDE SEQUENCE</scope>
    <source>
        <strain evidence="3">FatNI3</strain>
    </source>
</reference>
<evidence type="ECO:0000313" key="4">
    <source>
        <dbReference type="Proteomes" id="UP000683246"/>
    </source>
</evidence>
<dbReference type="Gene3D" id="2.60.40.2360">
    <property type="entry name" value="Intracellular proteinase inhibitor BsuPI"/>
    <property type="match status" value="1"/>
</dbReference>
<dbReference type="InterPro" id="IPR038144">
    <property type="entry name" value="IPI"/>
</dbReference>
<feature type="transmembrane region" description="Helical" evidence="1">
    <location>
        <begin position="6"/>
        <end position="25"/>
    </location>
</feature>
<dbReference type="Proteomes" id="UP000683246">
    <property type="component" value="Chromosome"/>
</dbReference>